<dbReference type="InterPro" id="IPR042099">
    <property type="entry name" value="ANL_N_sf"/>
</dbReference>
<dbReference type="Gene3D" id="3.40.50.12780">
    <property type="entry name" value="N-terminal domain of ligase-like"/>
    <property type="match status" value="1"/>
</dbReference>
<keyword evidence="2" id="KW-1185">Reference proteome</keyword>
<dbReference type="Proteomes" id="UP000231586">
    <property type="component" value="Unassembled WGS sequence"/>
</dbReference>
<protein>
    <submittedName>
        <fullName evidence="1">Uncharacterized protein (TIGR03089 family)</fullName>
    </submittedName>
</protein>
<dbReference type="NCBIfam" id="TIGR03089">
    <property type="entry name" value="TIGR03089 family protein"/>
    <property type="match status" value="1"/>
</dbReference>
<dbReference type="SUPFAM" id="SSF56801">
    <property type="entry name" value="Acetyl-CoA synthetase-like"/>
    <property type="match status" value="1"/>
</dbReference>
<comment type="caution">
    <text evidence="1">The sequence shown here is derived from an EMBL/GenBank/DDBJ whole genome shotgun (WGS) entry which is preliminary data.</text>
</comment>
<proteinExistence type="predicted"/>
<dbReference type="OrthoDB" id="3396763at2"/>
<dbReference type="RefSeq" id="WP_157803767.1">
    <property type="nucleotide sequence ID" value="NZ_PGTZ01000007.1"/>
</dbReference>
<organism evidence="1 2">
    <name type="scientific">Luteimicrobium subarcticum</name>
    <dbReference type="NCBI Taxonomy" id="620910"/>
    <lineage>
        <taxon>Bacteria</taxon>
        <taxon>Bacillati</taxon>
        <taxon>Actinomycetota</taxon>
        <taxon>Actinomycetes</taxon>
        <taxon>Micrococcales</taxon>
        <taxon>Luteimicrobium</taxon>
    </lineage>
</organism>
<evidence type="ECO:0000313" key="1">
    <source>
        <dbReference type="EMBL" id="PJI94238.1"/>
    </source>
</evidence>
<accession>A0A2M8WTL9</accession>
<gene>
    <name evidence="1" type="ORF">CLV34_1726</name>
</gene>
<reference evidence="1 2" key="1">
    <citation type="submission" date="2017-11" db="EMBL/GenBank/DDBJ databases">
        <title>Genomic Encyclopedia of Archaeal and Bacterial Type Strains, Phase II (KMG-II): From Individual Species to Whole Genera.</title>
        <authorList>
            <person name="Goeker M."/>
        </authorList>
    </citation>
    <scope>NUCLEOTIDE SEQUENCE [LARGE SCALE GENOMIC DNA]</scope>
    <source>
        <strain evidence="1 2">DSM 22413</strain>
    </source>
</reference>
<name>A0A2M8WTL9_9MICO</name>
<evidence type="ECO:0000313" key="2">
    <source>
        <dbReference type="Proteomes" id="UP000231586"/>
    </source>
</evidence>
<dbReference type="InterPro" id="IPR017523">
    <property type="entry name" value="Rv3268"/>
</dbReference>
<dbReference type="AlphaFoldDB" id="A0A2M8WTL9"/>
<sequence length="286" mass="28841">MSTGASSPSHPPARGISTVPALLAALTARGGAPALTWYDDDGRVELSGAVLANWVVKTTNLLVEELDAAPGTRVRLDLPAHWRAAVWALAAWRAGATVLLGDPDGDAADVVVTDRPGAPHAAAGSAARAEVVAVSLPALARRFDGDLPPGAIDAAAAVMTYADALGWVPPTDPAAPALSDVSPRGATDGPDPGVTTHAALLGWATADDAPASGTAAGARTVLVVPHGVDARPLVGSLLRAVVGVWARGGSAVVVTGAPAAAEQDDPERWRRIVDGERAEATLRLGR</sequence>
<dbReference type="EMBL" id="PGTZ01000007">
    <property type="protein sequence ID" value="PJI94238.1"/>
    <property type="molecule type" value="Genomic_DNA"/>
</dbReference>